<name>A0A192ZIL6_9EUKA</name>
<dbReference type="SUPFAM" id="SSF110836">
    <property type="entry name" value="Hypothetical protein SAV1430"/>
    <property type="match status" value="1"/>
</dbReference>
<dbReference type="PANTHER" id="PTHR11178:SF1">
    <property type="entry name" value="NFU1 IRON-SULFUR CLUSTER SCAFFOLD HOMOLOG, MITOCHONDRIAL"/>
    <property type="match status" value="1"/>
</dbReference>
<dbReference type="GO" id="GO:0051536">
    <property type="term" value="F:iron-sulfur cluster binding"/>
    <property type="evidence" value="ECO:0007669"/>
    <property type="project" value="InterPro"/>
</dbReference>
<dbReference type="PANTHER" id="PTHR11178">
    <property type="entry name" value="IRON-SULFUR CLUSTER SCAFFOLD PROTEIN NFU-RELATED"/>
    <property type="match status" value="1"/>
</dbReference>
<accession>A0A192ZIL6</accession>
<evidence type="ECO:0000313" key="3">
    <source>
        <dbReference type="EMBL" id="ANM86768.1"/>
    </source>
</evidence>
<dbReference type="GO" id="GO:0016226">
    <property type="term" value="P:iron-sulfur cluster assembly"/>
    <property type="evidence" value="ECO:0007669"/>
    <property type="project" value="InterPro"/>
</dbReference>
<dbReference type="Gene3D" id="3.30.300.130">
    <property type="entry name" value="Fe-S cluster assembly (FSCA)"/>
    <property type="match status" value="1"/>
</dbReference>
<dbReference type="GO" id="GO:0005506">
    <property type="term" value="F:iron ion binding"/>
    <property type="evidence" value="ECO:0007669"/>
    <property type="project" value="InterPro"/>
</dbReference>
<proteinExistence type="evidence at transcript level"/>
<dbReference type="Pfam" id="PF01106">
    <property type="entry name" value="NifU"/>
    <property type="match status" value="1"/>
</dbReference>
<dbReference type="AlphaFoldDB" id="A0A192ZIL6"/>
<evidence type="ECO:0000259" key="2">
    <source>
        <dbReference type="SMART" id="SM00932"/>
    </source>
</evidence>
<dbReference type="InterPro" id="IPR034904">
    <property type="entry name" value="FSCA_dom_sf"/>
</dbReference>
<dbReference type="EMBL" id="KT984548">
    <property type="protein sequence ID" value="ANM86768.1"/>
    <property type="molecule type" value="mRNA"/>
</dbReference>
<organism evidence="3">
    <name type="scientific">Stygiella incarcerata</name>
    <dbReference type="NCBI Taxonomy" id="1712417"/>
    <lineage>
        <taxon>Eukaryota</taxon>
        <taxon>Discoba</taxon>
        <taxon>Jakobida</taxon>
        <taxon>Andalucina</taxon>
        <taxon>Stygiellidae</taxon>
        <taxon>Stygiella</taxon>
    </lineage>
</organism>
<dbReference type="InterPro" id="IPR036498">
    <property type="entry name" value="Nfu/NifU_N_sf"/>
</dbReference>
<gene>
    <name evidence="3" type="primary">NFU1</name>
</gene>
<dbReference type="PIRSF" id="PIRSF036773">
    <property type="entry name" value="HIRIP5"/>
    <property type="match status" value="1"/>
</dbReference>
<protein>
    <submittedName>
        <fullName evidence="3">Nfu1</fullName>
    </submittedName>
</protein>
<sequence length="208" mass="23053">MLQRFSFASYGGSLFSALVRSLRVKIETTPNPHSNVYHVDVEVIPSGTVDFMKKEEAAENPLARSLFDIDGVRGVLFTPDSIAVTKFEQNDFAKMNPPIRKAIELFFAGESSAASPVKPAEETKTEEQSRSDREVIADVMELLDKKIRPVLEDDGGGADFVSFKDGVVYLQLRGACHGCPSATRTLKDGIERLMTYYIPEVKCVEKID</sequence>
<dbReference type="InterPro" id="IPR001075">
    <property type="entry name" value="NIF_FeS_clus_asmbl_NifU_C"/>
</dbReference>
<dbReference type="InterPro" id="IPR014824">
    <property type="entry name" value="Nfu/NifU_N"/>
</dbReference>
<dbReference type="Pfam" id="PF08712">
    <property type="entry name" value="Nfu_N"/>
    <property type="match status" value="1"/>
</dbReference>
<dbReference type="SMART" id="SM00932">
    <property type="entry name" value="Nfu_N"/>
    <property type="match status" value="1"/>
</dbReference>
<reference evidence="3" key="1">
    <citation type="journal article" date="2016" name="Mol. Biol. Evol.">
        <title>Novel hydrogenosomes in the microaerophilic jakobid Stygiella incarcerata.</title>
        <authorList>
            <person name="Leger M.M."/>
            <person name="Eme L."/>
            <person name="Hug L.A."/>
            <person name="Roger A.J."/>
        </authorList>
    </citation>
    <scope>NUCLEOTIDE SEQUENCE</scope>
</reference>
<comment type="similarity">
    <text evidence="1">Belongs to the NifU family.</text>
</comment>
<evidence type="ECO:0000256" key="1">
    <source>
        <dbReference type="ARBA" id="ARBA00006420"/>
    </source>
</evidence>
<dbReference type="InterPro" id="IPR035433">
    <property type="entry name" value="NFU1-like"/>
</dbReference>
<dbReference type="Gene3D" id="3.30.1370.70">
    <property type="entry name" value="Scaffold protein Nfu/NifU, N-terminal domain"/>
    <property type="match status" value="1"/>
</dbReference>
<dbReference type="SUPFAM" id="SSF117916">
    <property type="entry name" value="Fe-S cluster assembly (FSCA) domain-like"/>
    <property type="match status" value="1"/>
</dbReference>
<feature type="domain" description="Scaffold protein Nfu/NifU N-terminal" evidence="2">
    <location>
        <begin position="24"/>
        <end position="110"/>
    </location>
</feature>